<keyword evidence="8 9" id="KW-0012">Acyltransferase</keyword>
<dbReference type="UniPathway" id="UPA00666"/>
<comment type="caution">
    <text evidence="11">The sequence shown here is derived from an EMBL/GenBank/DDBJ whole genome shotgun (WGS) entry which is preliminary data.</text>
</comment>
<dbReference type="EMBL" id="ACIS01000013">
    <property type="protein sequence ID" value="EEG06899.1"/>
    <property type="molecule type" value="Genomic_DNA"/>
</dbReference>
<dbReference type="RefSeq" id="WP_008955666.1">
    <property type="nucleotide sequence ID" value="NZ_ACIS01000013.1"/>
</dbReference>
<dbReference type="Gene3D" id="3.60.110.10">
    <property type="entry name" value="Carbon-nitrogen hydrolase"/>
    <property type="match status" value="1"/>
</dbReference>
<dbReference type="Pfam" id="PF20154">
    <property type="entry name" value="LNT_N"/>
    <property type="match status" value="1"/>
</dbReference>
<dbReference type="InterPro" id="IPR036526">
    <property type="entry name" value="C-N_Hydrolase_sf"/>
</dbReference>
<comment type="caution">
    <text evidence="9">Lacks conserved residue(s) required for the propagation of feature annotation.</text>
</comment>
<dbReference type="PANTHER" id="PTHR38686:SF1">
    <property type="entry name" value="APOLIPOPROTEIN N-ACYLTRANSFERASE"/>
    <property type="match status" value="1"/>
</dbReference>
<keyword evidence="4 9" id="KW-0808">Transferase</keyword>
<evidence type="ECO:0000313" key="11">
    <source>
        <dbReference type="EMBL" id="EEG06899.1"/>
    </source>
</evidence>
<proteinExistence type="inferred from homology"/>
<dbReference type="InterPro" id="IPR004563">
    <property type="entry name" value="Apolipo_AcylTrfase"/>
</dbReference>
<organism evidence="11 12">
    <name type="scientific">Pseudogulbenkiania ferrooxidans 2002</name>
    <dbReference type="NCBI Taxonomy" id="279714"/>
    <lineage>
        <taxon>Bacteria</taxon>
        <taxon>Pseudomonadati</taxon>
        <taxon>Pseudomonadota</taxon>
        <taxon>Betaproteobacteria</taxon>
        <taxon>Neisseriales</taxon>
        <taxon>Chromobacteriaceae</taxon>
        <taxon>Pseudogulbenkiania</taxon>
    </lineage>
</organism>
<protein>
    <recommendedName>
        <fullName evidence="9">Apolipoprotein N-acyltransferase</fullName>
        <shortName evidence="9">ALP N-acyltransferase</shortName>
        <ecNumber evidence="9">2.3.1.269</ecNumber>
    </recommendedName>
</protein>
<reference evidence="11 12" key="1">
    <citation type="submission" date="2009-02" db="EMBL/GenBank/DDBJ databases">
        <title>Sequencing of the draft genome and assembly of Lutiella nitroferrum 2002.</title>
        <authorList>
            <consortium name="US DOE Joint Genome Institute (JGI-PGF)"/>
            <person name="Lucas S."/>
            <person name="Copeland A."/>
            <person name="Lapidus A."/>
            <person name="Glavina del Rio T."/>
            <person name="Tice H."/>
            <person name="Bruce D."/>
            <person name="Goodwin L."/>
            <person name="Pitluck S."/>
            <person name="Larimer F."/>
            <person name="Land M.L."/>
            <person name="Hauser L."/>
            <person name="Coates J.D."/>
        </authorList>
    </citation>
    <scope>NUCLEOTIDE SEQUENCE [LARGE SCALE GENOMIC DNA]</scope>
    <source>
        <strain evidence="11 12">2002</strain>
    </source>
</reference>
<evidence type="ECO:0000256" key="1">
    <source>
        <dbReference type="ARBA" id="ARBA00004651"/>
    </source>
</evidence>
<dbReference type="CDD" id="cd07571">
    <property type="entry name" value="ALP_N-acyl_transferase"/>
    <property type="match status" value="1"/>
</dbReference>
<dbReference type="NCBIfam" id="TIGR00546">
    <property type="entry name" value="lnt"/>
    <property type="match status" value="1"/>
</dbReference>
<feature type="domain" description="CN hydrolase" evidence="10">
    <location>
        <begin position="221"/>
        <end position="459"/>
    </location>
</feature>
<feature type="transmembrane region" description="Helical" evidence="9">
    <location>
        <begin position="152"/>
        <end position="178"/>
    </location>
</feature>
<dbReference type="GO" id="GO:0005886">
    <property type="term" value="C:plasma membrane"/>
    <property type="evidence" value="ECO:0007669"/>
    <property type="project" value="UniProtKB-SubCell"/>
</dbReference>
<comment type="catalytic activity">
    <reaction evidence="9">
        <text>N-terminal S-1,2-diacyl-sn-glyceryl-L-cysteinyl-[lipoprotein] + a glycerophospholipid = N-acyl-S-1,2-diacyl-sn-glyceryl-L-cysteinyl-[lipoprotein] + a 2-acyl-sn-glycero-3-phospholipid + H(+)</text>
        <dbReference type="Rhea" id="RHEA:48228"/>
        <dbReference type="Rhea" id="RHEA-COMP:14681"/>
        <dbReference type="Rhea" id="RHEA-COMP:14684"/>
        <dbReference type="ChEBI" id="CHEBI:15378"/>
        <dbReference type="ChEBI" id="CHEBI:136912"/>
        <dbReference type="ChEBI" id="CHEBI:140656"/>
        <dbReference type="ChEBI" id="CHEBI:140657"/>
        <dbReference type="ChEBI" id="CHEBI:140660"/>
        <dbReference type="EC" id="2.3.1.269"/>
    </reaction>
</comment>
<keyword evidence="11" id="KW-0449">Lipoprotein</keyword>
<feature type="transmembrane region" description="Helical" evidence="9">
    <location>
        <begin position="48"/>
        <end position="68"/>
    </location>
</feature>
<sequence length="497" mass="54624" precursor="true">MRTLLFLLVAALAGAATLFAFAPYRLFWLMPLALAALAELAQRQPQRAFWLGYSWGVAAYTANFHWIYYSLHDIAGMPFWLAAPMTALLPAYLALYPGLALWLACRIDRRPAMRWLVLFPALWTLAEWQRGWMLTGFPWGTAGYSQITESPLAGYAAVSGVYGVTLLVAFSAGTLIVLPRLANRWRLALLLTVAAFWAGGQQLKAIEWTRPVGKPLRVALAQGNIPQSLKWDPAIYEYTLTSYYRQVANTRADLMILPETALPVFLDELPPGFLGLLAATAERNQMALAFGVPRRTDDGRGYLNAVIAPTTPGLPYYAKNHLVPFGEFIPLPGITSWIYRFMNMPLSGFSRGGADQPPIAMASQQVAFNVCYEDSFGEELIGPAAKATLLANVSNLAWFGQSDAASQHLQLSQTRALETGRPMLRATNTGMTAIIHADGEIGAIAAPFTRQVLSGMVQGRTGLTPYMQYGNRPVLLLAALLLTLAILIGRRQRRQQA</sequence>
<evidence type="ECO:0000256" key="8">
    <source>
        <dbReference type="ARBA" id="ARBA00023315"/>
    </source>
</evidence>
<comment type="pathway">
    <text evidence="9">Protein modification; lipoprotein biosynthesis (N-acyl transfer).</text>
</comment>
<name>B9Z8G1_9NEIS</name>
<evidence type="ECO:0000256" key="7">
    <source>
        <dbReference type="ARBA" id="ARBA00023136"/>
    </source>
</evidence>
<dbReference type="Proteomes" id="UP000003165">
    <property type="component" value="Unassembled WGS sequence"/>
</dbReference>
<dbReference type="InterPro" id="IPR003010">
    <property type="entry name" value="C-N_Hydrolase"/>
</dbReference>
<dbReference type="GO" id="GO:0016410">
    <property type="term" value="F:N-acyltransferase activity"/>
    <property type="evidence" value="ECO:0007669"/>
    <property type="project" value="UniProtKB-UniRule"/>
</dbReference>
<evidence type="ECO:0000256" key="3">
    <source>
        <dbReference type="ARBA" id="ARBA00022475"/>
    </source>
</evidence>
<dbReference type="InterPro" id="IPR045378">
    <property type="entry name" value="LNT_N"/>
</dbReference>
<dbReference type="eggNOG" id="COG0815">
    <property type="taxonomic scope" value="Bacteria"/>
</dbReference>
<dbReference type="AlphaFoldDB" id="B9Z8G1"/>
<dbReference type="EC" id="2.3.1.269" evidence="9"/>
<dbReference type="PROSITE" id="PS50263">
    <property type="entry name" value="CN_HYDROLASE"/>
    <property type="match status" value="1"/>
</dbReference>
<evidence type="ECO:0000256" key="5">
    <source>
        <dbReference type="ARBA" id="ARBA00022692"/>
    </source>
</evidence>
<dbReference type="SUPFAM" id="SSF56317">
    <property type="entry name" value="Carbon-nitrogen hydrolase"/>
    <property type="match status" value="1"/>
</dbReference>
<comment type="function">
    <text evidence="9">Catalyzes the phospholipid dependent N-acylation of the N-terminal cysteine of apolipoprotein, the last step in lipoprotein maturation.</text>
</comment>
<evidence type="ECO:0000256" key="2">
    <source>
        <dbReference type="ARBA" id="ARBA00010065"/>
    </source>
</evidence>
<keyword evidence="12" id="KW-1185">Reference proteome</keyword>
<evidence type="ECO:0000259" key="10">
    <source>
        <dbReference type="PROSITE" id="PS50263"/>
    </source>
</evidence>
<feature type="transmembrane region" description="Helical" evidence="9">
    <location>
        <begin position="473"/>
        <end position="489"/>
    </location>
</feature>
<dbReference type="Pfam" id="PF00795">
    <property type="entry name" value="CN_hydrolase"/>
    <property type="match status" value="1"/>
</dbReference>
<comment type="subcellular location">
    <subcellularLocation>
        <location evidence="1 9">Cell membrane</location>
        <topology evidence="1 9">Multi-pass membrane protein</topology>
    </subcellularLocation>
</comment>
<evidence type="ECO:0000313" key="12">
    <source>
        <dbReference type="Proteomes" id="UP000003165"/>
    </source>
</evidence>
<keyword evidence="6 9" id="KW-1133">Transmembrane helix</keyword>
<evidence type="ECO:0000256" key="4">
    <source>
        <dbReference type="ARBA" id="ARBA00022679"/>
    </source>
</evidence>
<dbReference type="HAMAP" id="MF_01148">
    <property type="entry name" value="Lnt"/>
    <property type="match status" value="1"/>
</dbReference>
<accession>B9Z8G1</accession>
<evidence type="ECO:0000256" key="9">
    <source>
        <dbReference type="HAMAP-Rule" id="MF_01148"/>
    </source>
</evidence>
<dbReference type="PANTHER" id="PTHR38686">
    <property type="entry name" value="APOLIPOPROTEIN N-ACYLTRANSFERASE"/>
    <property type="match status" value="1"/>
</dbReference>
<gene>
    <name evidence="9" type="primary">lnt</name>
    <name evidence="11" type="ORF">FuraDRAFT_3647</name>
</gene>
<keyword evidence="3 9" id="KW-1003">Cell membrane</keyword>
<evidence type="ECO:0000256" key="6">
    <source>
        <dbReference type="ARBA" id="ARBA00022989"/>
    </source>
</evidence>
<comment type="similarity">
    <text evidence="2 9">Belongs to the CN hydrolase family. Apolipoprotein N-acyltransferase subfamily.</text>
</comment>
<dbReference type="GO" id="GO:0042158">
    <property type="term" value="P:lipoprotein biosynthetic process"/>
    <property type="evidence" value="ECO:0007669"/>
    <property type="project" value="UniProtKB-UniRule"/>
</dbReference>
<keyword evidence="7 9" id="KW-0472">Membrane</keyword>
<keyword evidence="5 9" id="KW-0812">Transmembrane</keyword>
<feature type="transmembrane region" description="Helical" evidence="9">
    <location>
        <begin position="80"/>
        <end position="103"/>
    </location>
</feature>